<dbReference type="AlphaFoldDB" id="D8JBD3"/>
<dbReference type="Proteomes" id="UP000000390">
    <property type="component" value="Plasmid 1"/>
</dbReference>
<keyword evidence="1" id="KW-0614">Plasmid</keyword>
<keyword evidence="4" id="KW-1185">Reference proteome</keyword>
<dbReference type="EMBL" id="CP002063">
    <property type="protein sequence ID" value="ADJ16586.1"/>
    <property type="molecule type" value="Genomic_DNA"/>
</dbReference>
<evidence type="ECO:0000313" key="3">
    <source>
        <dbReference type="Proteomes" id="UP000000390"/>
    </source>
</evidence>
<evidence type="ECO:0000313" key="4">
    <source>
        <dbReference type="Proteomes" id="UP000011645"/>
    </source>
</evidence>
<reference evidence="1 3" key="1">
    <citation type="journal article" date="2010" name="J. Bacteriol.">
        <title>Complete genome sequence of Halalkalicoccus jeotgali B3(T), an extremely halophilic archaeon.</title>
        <authorList>
            <person name="Roh S.W."/>
            <person name="Nam Y.D."/>
            <person name="Nam S.H."/>
            <person name="Choi S.H."/>
            <person name="Park H.S."/>
            <person name="Bae J.W."/>
        </authorList>
    </citation>
    <scope>NUCLEOTIDE SEQUENCE [LARGE SCALE GENOMIC DNA]</scope>
    <source>
        <strain evidence="1">B3</strain>
        <strain evidence="3">DSM 18796 / CECT 7217 / JCM 14584 / KCTC 4019 / B3</strain>
        <plasmid evidence="3">1</plasmid>
    </source>
</reference>
<gene>
    <name evidence="1" type="ordered locus">HacjB3_16141</name>
    <name evidence="2" type="ORF">C497_01105</name>
</gene>
<accession>D8JBD3</accession>
<dbReference type="KEGG" id="hje:HacjB3_16141"/>
<evidence type="ECO:0000313" key="2">
    <source>
        <dbReference type="EMBL" id="ELY41317.1"/>
    </source>
</evidence>
<evidence type="ECO:0000313" key="1">
    <source>
        <dbReference type="EMBL" id="ADJ16586.1"/>
    </source>
</evidence>
<sequence length="39" mass="4294">MNRSKPIGTTTTAKMNAVRATKPTMKCLDRKPMDPSMAI</sequence>
<dbReference type="HOGENOM" id="CLU_3302622_0_0_2"/>
<organism evidence="1 3">
    <name type="scientific">Halalkalicoccus jeotgali (strain DSM 18796 / CECT 7217 / JCM 14584 / KCTC 4019 / B3)</name>
    <dbReference type="NCBI Taxonomy" id="795797"/>
    <lineage>
        <taxon>Archaea</taxon>
        <taxon>Methanobacteriati</taxon>
        <taxon>Methanobacteriota</taxon>
        <taxon>Stenosarchaea group</taxon>
        <taxon>Halobacteria</taxon>
        <taxon>Halobacteriales</taxon>
        <taxon>Halococcaceae</taxon>
        <taxon>Halalkalicoccus</taxon>
    </lineage>
</organism>
<reference evidence="2 4" key="2">
    <citation type="journal article" date="2014" name="PLoS Genet.">
        <title>Phylogenetically driven sequencing of extremely halophilic archaea reveals strategies for static and dynamic osmo-response.</title>
        <authorList>
            <person name="Becker E.A."/>
            <person name="Seitzer P.M."/>
            <person name="Tritt A."/>
            <person name="Larsen D."/>
            <person name="Krusor M."/>
            <person name="Yao A.I."/>
            <person name="Wu D."/>
            <person name="Madern D."/>
            <person name="Eisen J.A."/>
            <person name="Darling A.E."/>
            <person name="Facciotti M.T."/>
        </authorList>
    </citation>
    <scope>NUCLEOTIDE SEQUENCE [LARGE SCALE GENOMIC DNA]</scope>
    <source>
        <strain evidence="2">B3</strain>
        <strain evidence="4">DSM 18796 / CECT 7217 / JCM 14584 / KCTC 4019 / B3</strain>
    </source>
</reference>
<proteinExistence type="predicted"/>
<dbReference type="EMBL" id="AOHV01000005">
    <property type="protein sequence ID" value="ELY41317.1"/>
    <property type="molecule type" value="Genomic_DNA"/>
</dbReference>
<geneLocation type="plasmid" evidence="1 3">
    <name>1</name>
</geneLocation>
<dbReference type="Proteomes" id="UP000011645">
    <property type="component" value="Unassembled WGS sequence"/>
</dbReference>
<protein>
    <submittedName>
        <fullName evidence="1">Uncharacterized protein</fullName>
    </submittedName>
</protein>
<name>D8JBD3_HALJB</name>